<evidence type="ECO:0000313" key="3">
    <source>
        <dbReference type="Proteomes" id="UP000245119"/>
    </source>
</evidence>
<comment type="caution">
    <text evidence="2">The sequence shown here is derived from an EMBL/GenBank/DDBJ whole genome shotgun (WGS) entry which is preliminary data.</text>
</comment>
<organism evidence="2 3">
    <name type="scientific">Pomacea canaliculata</name>
    <name type="common">Golden apple snail</name>
    <dbReference type="NCBI Taxonomy" id="400727"/>
    <lineage>
        <taxon>Eukaryota</taxon>
        <taxon>Metazoa</taxon>
        <taxon>Spiralia</taxon>
        <taxon>Lophotrochozoa</taxon>
        <taxon>Mollusca</taxon>
        <taxon>Gastropoda</taxon>
        <taxon>Caenogastropoda</taxon>
        <taxon>Architaenioglossa</taxon>
        <taxon>Ampullarioidea</taxon>
        <taxon>Ampullariidae</taxon>
        <taxon>Pomacea</taxon>
    </lineage>
</organism>
<feature type="region of interest" description="Disordered" evidence="1">
    <location>
        <begin position="14"/>
        <end position="94"/>
    </location>
</feature>
<evidence type="ECO:0000313" key="2">
    <source>
        <dbReference type="EMBL" id="PVD37136.1"/>
    </source>
</evidence>
<sequence>MDIRYSVEAAIHIQHTEEKKSGSVTSDTQAANRPDEAEQTCDQVVDDQMRRNISNMDINEQESHPNISSPTATESEDMNREVESERPNSCADSNITTCKLGATNEDVETASIEEAAKVSETPVQVLNDDGQLEESTIVTETPVQVLNDDGQLEENTSVIETPVQGLNDDGQLEENTNVTETPVQVLSGNGQLEETETPVQVLEDNGQLKEKTSVTETSVQVHNGNVSLKENTIVTKTPVQVLDGNGRRKENASVTEKGVEKRHNSSKTHSFPSPSGSGNSKNTEKGLKKVAKKKVRD</sequence>
<feature type="compositionally biased region" description="Basic and acidic residues" evidence="1">
    <location>
        <begin position="77"/>
        <end position="86"/>
    </location>
</feature>
<name>A0A2T7PUM7_POMCA</name>
<reference evidence="2 3" key="1">
    <citation type="submission" date="2018-04" db="EMBL/GenBank/DDBJ databases">
        <title>The genome of golden apple snail Pomacea canaliculata provides insight into stress tolerance and invasive adaptation.</title>
        <authorList>
            <person name="Liu C."/>
            <person name="Liu B."/>
            <person name="Ren Y."/>
            <person name="Zhang Y."/>
            <person name="Wang H."/>
            <person name="Li S."/>
            <person name="Jiang F."/>
            <person name="Yin L."/>
            <person name="Zhang G."/>
            <person name="Qian W."/>
            <person name="Fan W."/>
        </authorList>
    </citation>
    <scope>NUCLEOTIDE SEQUENCE [LARGE SCALE GENOMIC DNA]</scope>
    <source>
        <strain evidence="2">SZHN2017</strain>
        <tissue evidence="2">Muscle</tissue>
    </source>
</reference>
<gene>
    <name evidence="2" type="ORF">C0Q70_04131</name>
</gene>
<feature type="compositionally biased region" description="Polar residues" evidence="1">
    <location>
        <begin position="267"/>
        <end position="281"/>
    </location>
</feature>
<keyword evidence="3" id="KW-1185">Reference proteome</keyword>
<evidence type="ECO:0000256" key="1">
    <source>
        <dbReference type="SAM" id="MobiDB-lite"/>
    </source>
</evidence>
<protein>
    <submittedName>
        <fullName evidence="2">Uncharacterized protein</fullName>
    </submittedName>
</protein>
<feature type="compositionally biased region" description="Basic and acidic residues" evidence="1">
    <location>
        <begin position="245"/>
        <end position="263"/>
    </location>
</feature>
<feature type="compositionally biased region" description="Polar residues" evidence="1">
    <location>
        <begin position="22"/>
        <end position="31"/>
    </location>
</feature>
<dbReference type="EMBL" id="PZQS01000002">
    <property type="protein sequence ID" value="PVD37136.1"/>
    <property type="molecule type" value="Genomic_DNA"/>
</dbReference>
<feature type="region of interest" description="Disordered" evidence="1">
    <location>
        <begin position="242"/>
        <end position="297"/>
    </location>
</feature>
<dbReference type="AlphaFoldDB" id="A0A2T7PUM7"/>
<proteinExistence type="predicted"/>
<accession>A0A2T7PUM7</accession>
<dbReference type="Proteomes" id="UP000245119">
    <property type="component" value="Linkage Group LG2"/>
</dbReference>
<feature type="compositionally biased region" description="Polar residues" evidence="1">
    <location>
        <begin position="51"/>
        <end position="73"/>
    </location>
</feature>
<feature type="compositionally biased region" description="Basic residues" evidence="1">
    <location>
        <begin position="288"/>
        <end position="297"/>
    </location>
</feature>